<accession>X1M8S1</accession>
<name>X1M8S1_9ZZZZ</name>
<dbReference type="EMBL" id="BARV01017850">
    <property type="protein sequence ID" value="GAI28027.1"/>
    <property type="molecule type" value="Genomic_DNA"/>
</dbReference>
<feature type="non-terminal residue" evidence="1">
    <location>
        <position position="1"/>
    </location>
</feature>
<protein>
    <submittedName>
        <fullName evidence="1">Uncharacterized protein</fullName>
    </submittedName>
</protein>
<reference evidence="1" key="1">
    <citation type="journal article" date="2014" name="Front. Microbiol.">
        <title>High frequency of phylogenetically diverse reductive dehalogenase-homologous genes in deep subseafloor sedimentary metagenomes.</title>
        <authorList>
            <person name="Kawai M."/>
            <person name="Futagami T."/>
            <person name="Toyoda A."/>
            <person name="Takaki Y."/>
            <person name="Nishi S."/>
            <person name="Hori S."/>
            <person name="Arai W."/>
            <person name="Tsubouchi T."/>
            <person name="Morono Y."/>
            <person name="Uchiyama I."/>
            <person name="Ito T."/>
            <person name="Fujiyama A."/>
            <person name="Inagaki F."/>
            <person name="Takami H."/>
        </authorList>
    </citation>
    <scope>NUCLEOTIDE SEQUENCE</scope>
    <source>
        <strain evidence="1">Expedition CK06-06</strain>
    </source>
</reference>
<gene>
    <name evidence="1" type="ORF">S06H3_30325</name>
</gene>
<dbReference type="AlphaFoldDB" id="X1M8S1"/>
<evidence type="ECO:0000313" key="1">
    <source>
        <dbReference type="EMBL" id="GAI28027.1"/>
    </source>
</evidence>
<comment type="caution">
    <text evidence="1">The sequence shown here is derived from an EMBL/GenBank/DDBJ whole genome shotgun (WGS) entry which is preliminary data.</text>
</comment>
<sequence length="30" mass="3209">GKLSGEAYNVGSGRGHNVRRSWASYLRSSG</sequence>
<organism evidence="1">
    <name type="scientific">marine sediment metagenome</name>
    <dbReference type="NCBI Taxonomy" id="412755"/>
    <lineage>
        <taxon>unclassified sequences</taxon>
        <taxon>metagenomes</taxon>
        <taxon>ecological metagenomes</taxon>
    </lineage>
</organism>
<proteinExistence type="predicted"/>